<keyword evidence="4" id="KW-1185">Reference proteome</keyword>
<dbReference type="AlphaFoldDB" id="A0A8E2DNY3"/>
<sequence>MAGPNLHLDSNVGCLFIGTLFSLIFFGCTVAQTTFYYSNYPDDRLALKTLVAFLTILDVATLTLDIEYVWVLAVQNHANPAAIEILPRSWIAEFFLASMTFFIVQLFFIHKIWTLLSGRPYRLLLSLSVGLLSFLSFAGGVGVCSVAAINQSFLFILPHEKVPGTVQQIASVLTDIYITISLCIILRRSQATFKQTQTLLSKLSTYAINRGMLSATIQLLHYATYVATYHSTSFIWMIFHIPGSKVYVNSLLAMLNVRHNLRDVHSSPALDGASSIQFIVPEDLDNQIVERLP</sequence>
<evidence type="ECO:0000256" key="1">
    <source>
        <dbReference type="SAM" id="Phobius"/>
    </source>
</evidence>
<feature type="transmembrane region" description="Helical" evidence="1">
    <location>
        <begin position="90"/>
        <end position="109"/>
    </location>
</feature>
<dbReference type="InterPro" id="IPR045339">
    <property type="entry name" value="DUF6534"/>
</dbReference>
<feature type="transmembrane region" description="Helical" evidence="1">
    <location>
        <begin position="169"/>
        <end position="186"/>
    </location>
</feature>
<dbReference type="OrthoDB" id="3270417at2759"/>
<dbReference type="PANTHER" id="PTHR40465">
    <property type="entry name" value="CHROMOSOME 1, WHOLE GENOME SHOTGUN SEQUENCE"/>
    <property type="match status" value="1"/>
</dbReference>
<dbReference type="Pfam" id="PF20152">
    <property type="entry name" value="DUF6534"/>
    <property type="match status" value="1"/>
</dbReference>
<accession>A0A8E2DNY3</accession>
<reference evidence="3 4" key="1">
    <citation type="submission" date="2016-07" db="EMBL/GenBank/DDBJ databases">
        <title>Draft genome of the white-rot fungus Obba rivulosa 3A-2.</title>
        <authorList>
            <consortium name="DOE Joint Genome Institute"/>
            <person name="Miettinen O."/>
            <person name="Riley R."/>
            <person name="Acob R."/>
            <person name="Barry K."/>
            <person name="Cullen D."/>
            <person name="De Vries R."/>
            <person name="Hainaut M."/>
            <person name="Hatakka A."/>
            <person name="Henrissat B."/>
            <person name="Hilden K."/>
            <person name="Kuo R."/>
            <person name="Labutti K."/>
            <person name="Lipzen A."/>
            <person name="Makela M.R."/>
            <person name="Sandor L."/>
            <person name="Spatafora J.W."/>
            <person name="Grigoriev I.V."/>
            <person name="Hibbett D.S."/>
        </authorList>
    </citation>
    <scope>NUCLEOTIDE SEQUENCE [LARGE SCALE GENOMIC DNA]</scope>
    <source>
        <strain evidence="3 4">3A-2</strain>
    </source>
</reference>
<dbReference type="Proteomes" id="UP000250043">
    <property type="component" value="Unassembled WGS sequence"/>
</dbReference>
<feature type="domain" description="DUF6534" evidence="2">
    <location>
        <begin position="171"/>
        <end position="259"/>
    </location>
</feature>
<organism evidence="3 4">
    <name type="scientific">Obba rivulosa</name>
    <dbReference type="NCBI Taxonomy" id="1052685"/>
    <lineage>
        <taxon>Eukaryota</taxon>
        <taxon>Fungi</taxon>
        <taxon>Dikarya</taxon>
        <taxon>Basidiomycota</taxon>
        <taxon>Agaricomycotina</taxon>
        <taxon>Agaricomycetes</taxon>
        <taxon>Polyporales</taxon>
        <taxon>Gelatoporiaceae</taxon>
        <taxon>Obba</taxon>
    </lineage>
</organism>
<evidence type="ECO:0000313" key="4">
    <source>
        <dbReference type="Proteomes" id="UP000250043"/>
    </source>
</evidence>
<evidence type="ECO:0000313" key="3">
    <source>
        <dbReference type="EMBL" id="OCH92068.1"/>
    </source>
</evidence>
<feature type="transmembrane region" description="Helical" evidence="1">
    <location>
        <begin position="121"/>
        <end position="149"/>
    </location>
</feature>
<keyword evidence="1" id="KW-0812">Transmembrane</keyword>
<evidence type="ECO:0000259" key="2">
    <source>
        <dbReference type="Pfam" id="PF20152"/>
    </source>
</evidence>
<dbReference type="EMBL" id="KV722375">
    <property type="protein sequence ID" value="OCH92068.1"/>
    <property type="molecule type" value="Genomic_DNA"/>
</dbReference>
<protein>
    <recommendedName>
        <fullName evidence="2">DUF6534 domain-containing protein</fullName>
    </recommendedName>
</protein>
<feature type="transmembrane region" description="Helical" evidence="1">
    <location>
        <begin position="15"/>
        <end position="37"/>
    </location>
</feature>
<gene>
    <name evidence="3" type="ORF">OBBRIDRAFT_791700</name>
</gene>
<feature type="transmembrane region" description="Helical" evidence="1">
    <location>
        <begin position="49"/>
        <end position="70"/>
    </location>
</feature>
<name>A0A8E2DNY3_9APHY</name>
<keyword evidence="1" id="KW-0472">Membrane</keyword>
<proteinExistence type="predicted"/>
<dbReference type="PANTHER" id="PTHR40465:SF1">
    <property type="entry name" value="DUF6534 DOMAIN-CONTAINING PROTEIN"/>
    <property type="match status" value="1"/>
</dbReference>
<keyword evidence="1" id="KW-1133">Transmembrane helix</keyword>